<keyword evidence="2" id="KW-1185">Reference proteome</keyword>
<gene>
    <name evidence="1" type="ORF">Enr13x_59960</name>
</gene>
<dbReference type="KEGG" id="snep:Enr13x_59960"/>
<dbReference type="EMBL" id="CP037423">
    <property type="protein sequence ID" value="QDV46092.1"/>
    <property type="molecule type" value="Genomic_DNA"/>
</dbReference>
<sequence length="116" mass="13121">MPGNPLNRFDSDWEEKIRVHFADHIPKPIPDRNTIVTGYVVANAPFGIFVDIGYGVPAVLGDVYIGHDQQQKMDPHWTKPLGTKICAKIGDDTGQYPKLHQWDYEEWGPQHLAAEV</sequence>
<dbReference type="SUPFAM" id="SSF50249">
    <property type="entry name" value="Nucleic acid-binding proteins"/>
    <property type="match status" value="1"/>
</dbReference>
<evidence type="ECO:0000313" key="2">
    <source>
        <dbReference type="Proteomes" id="UP000319004"/>
    </source>
</evidence>
<reference evidence="1 2" key="1">
    <citation type="submission" date="2019-03" db="EMBL/GenBank/DDBJ databases">
        <title>Deep-cultivation of Planctomycetes and their phenomic and genomic characterization uncovers novel biology.</title>
        <authorList>
            <person name="Wiegand S."/>
            <person name="Jogler M."/>
            <person name="Boedeker C."/>
            <person name="Pinto D."/>
            <person name="Vollmers J."/>
            <person name="Rivas-Marin E."/>
            <person name="Kohn T."/>
            <person name="Peeters S.H."/>
            <person name="Heuer A."/>
            <person name="Rast P."/>
            <person name="Oberbeckmann S."/>
            <person name="Bunk B."/>
            <person name="Jeske O."/>
            <person name="Meyerdierks A."/>
            <person name="Storesund J.E."/>
            <person name="Kallscheuer N."/>
            <person name="Luecker S."/>
            <person name="Lage O.M."/>
            <person name="Pohl T."/>
            <person name="Merkel B.J."/>
            <person name="Hornburger P."/>
            <person name="Mueller R.-W."/>
            <person name="Bruemmer F."/>
            <person name="Labrenz M."/>
            <person name="Spormann A.M."/>
            <person name="Op den Camp H."/>
            <person name="Overmann J."/>
            <person name="Amann R."/>
            <person name="Jetten M.S.M."/>
            <person name="Mascher T."/>
            <person name="Medema M.H."/>
            <person name="Devos D.P."/>
            <person name="Kaster A.-K."/>
            <person name="Ovreas L."/>
            <person name="Rohde M."/>
            <person name="Galperin M.Y."/>
            <person name="Jogler C."/>
        </authorList>
    </citation>
    <scope>NUCLEOTIDE SEQUENCE [LARGE SCALE GENOMIC DNA]</scope>
    <source>
        <strain evidence="1 2">Enr13</strain>
    </source>
</reference>
<evidence type="ECO:0008006" key="3">
    <source>
        <dbReference type="Google" id="ProtNLM"/>
    </source>
</evidence>
<dbReference type="AlphaFoldDB" id="A0A518HZ18"/>
<dbReference type="RefSeq" id="WP_145390262.1">
    <property type="nucleotide sequence ID" value="NZ_CP037423.1"/>
</dbReference>
<accession>A0A518HZ18</accession>
<evidence type="ECO:0000313" key="1">
    <source>
        <dbReference type="EMBL" id="QDV46092.1"/>
    </source>
</evidence>
<dbReference type="OrthoDB" id="9857094at2"/>
<organism evidence="1 2">
    <name type="scientific">Stieleria neptunia</name>
    <dbReference type="NCBI Taxonomy" id="2527979"/>
    <lineage>
        <taxon>Bacteria</taxon>
        <taxon>Pseudomonadati</taxon>
        <taxon>Planctomycetota</taxon>
        <taxon>Planctomycetia</taxon>
        <taxon>Pirellulales</taxon>
        <taxon>Pirellulaceae</taxon>
        <taxon>Stieleria</taxon>
    </lineage>
</organism>
<proteinExistence type="predicted"/>
<protein>
    <recommendedName>
        <fullName evidence="3">S1 motif domain-containing protein</fullName>
    </recommendedName>
</protein>
<dbReference type="Proteomes" id="UP000319004">
    <property type="component" value="Chromosome"/>
</dbReference>
<name>A0A518HZ18_9BACT</name>
<dbReference type="InterPro" id="IPR012340">
    <property type="entry name" value="NA-bd_OB-fold"/>
</dbReference>